<feature type="compositionally biased region" description="Low complexity" evidence="1">
    <location>
        <begin position="561"/>
        <end position="583"/>
    </location>
</feature>
<keyword evidence="3" id="KW-1185">Reference proteome</keyword>
<feature type="compositionally biased region" description="Low complexity" evidence="1">
    <location>
        <begin position="1420"/>
        <end position="1433"/>
    </location>
</feature>
<evidence type="ECO:0000313" key="2">
    <source>
        <dbReference type="EMBL" id="GIL64637.1"/>
    </source>
</evidence>
<dbReference type="GO" id="GO:0043291">
    <property type="term" value="C:RAVE complex"/>
    <property type="evidence" value="ECO:0007669"/>
    <property type="project" value="TreeGrafter"/>
</dbReference>
<feature type="compositionally biased region" description="Polar residues" evidence="1">
    <location>
        <begin position="1257"/>
        <end position="1273"/>
    </location>
</feature>
<feature type="region of interest" description="Disordered" evidence="1">
    <location>
        <begin position="1055"/>
        <end position="1075"/>
    </location>
</feature>
<name>A0A8J4BMP9_9CHLO</name>
<dbReference type="InterPro" id="IPR052208">
    <property type="entry name" value="DmX-like/RAVE_component"/>
</dbReference>
<feature type="compositionally biased region" description="Gly residues" evidence="1">
    <location>
        <begin position="416"/>
        <end position="436"/>
    </location>
</feature>
<dbReference type="EMBL" id="BNCO01000068">
    <property type="protein sequence ID" value="GIL64637.1"/>
    <property type="molecule type" value="Genomic_DNA"/>
</dbReference>
<feature type="region of interest" description="Disordered" evidence="1">
    <location>
        <begin position="1144"/>
        <end position="1218"/>
    </location>
</feature>
<organism evidence="2 3">
    <name type="scientific">Volvox africanus</name>
    <dbReference type="NCBI Taxonomy" id="51714"/>
    <lineage>
        <taxon>Eukaryota</taxon>
        <taxon>Viridiplantae</taxon>
        <taxon>Chlorophyta</taxon>
        <taxon>core chlorophytes</taxon>
        <taxon>Chlorophyceae</taxon>
        <taxon>CS clade</taxon>
        <taxon>Chlamydomonadales</taxon>
        <taxon>Volvocaceae</taxon>
        <taxon>Volvox</taxon>
    </lineage>
</organism>
<feature type="region of interest" description="Disordered" evidence="1">
    <location>
        <begin position="413"/>
        <end position="436"/>
    </location>
</feature>
<proteinExistence type="predicted"/>
<feature type="compositionally biased region" description="Pro residues" evidence="1">
    <location>
        <begin position="1161"/>
        <end position="1175"/>
    </location>
</feature>
<feature type="non-terminal residue" evidence="2">
    <location>
        <position position="1571"/>
    </location>
</feature>
<feature type="compositionally biased region" description="Gly residues" evidence="1">
    <location>
        <begin position="642"/>
        <end position="656"/>
    </location>
</feature>
<evidence type="ECO:0000313" key="3">
    <source>
        <dbReference type="Proteomes" id="UP000747399"/>
    </source>
</evidence>
<feature type="compositionally biased region" description="Polar residues" evidence="1">
    <location>
        <begin position="1176"/>
        <end position="1199"/>
    </location>
</feature>
<feature type="region of interest" description="Disordered" evidence="1">
    <location>
        <begin position="1340"/>
        <end position="1387"/>
    </location>
</feature>
<dbReference type="GO" id="GO:0007035">
    <property type="term" value="P:vacuolar acidification"/>
    <property type="evidence" value="ECO:0007669"/>
    <property type="project" value="TreeGrafter"/>
</dbReference>
<feature type="region of interest" description="Disordered" evidence="1">
    <location>
        <begin position="1254"/>
        <end position="1276"/>
    </location>
</feature>
<dbReference type="PANTHER" id="PTHR13950">
    <property type="entry name" value="RABCONNECTIN-RELATED"/>
    <property type="match status" value="1"/>
</dbReference>
<feature type="compositionally biased region" description="Pro residues" evidence="1">
    <location>
        <begin position="1354"/>
        <end position="1373"/>
    </location>
</feature>
<feature type="region of interest" description="Disordered" evidence="1">
    <location>
        <begin position="561"/>
        <end position="591"/>
    </location>
</feature>
<feature type="region of interest" description="Disordered" evidence="1">
    <location>
        <begin position="1403"/>
        <end position="1439"/>
    </location>
</feature>
<comment type="caution">
    <text evidence="2">The sequence shown here is derived from an EMBL/GenBank/DDBJ whole genome shotgun (WGS) entry which is preliminary data.</text>
</comment>
<feature type="region of interest" description="Disordered" evidence="1">
    <location>
        <begin position="637"/>
        <end position="658"/>
    </location>
</feature>
<gene>
    <name evidence="2" type="ORF">Vafri_18532</name>
</gene>
<evidence type="ECO:0008006" key="4">
    <source>
        <dbReference type="Google" id="ProtNLM"/>
    </source>
</evidence>
<reference evidence="2" key="1">
    <citation type="journal article" date="2021" name="Proc. Natl. Acad. Sci. U.S.A.">
        <title>Three genomes in the algal genus Volvox reveal the fate of a haploid sex-determining region after a transition to homothallism.</title>
        <authorList>
            <person name="Yamamoto K."/>
            <person name="Hamaji T."/>
            <person name="Kawai-Toyooka H."/>
            <person name="Matsuzaki R."/>
            <person name="Takahashi F."/>
            <person name="Nishimura Y."/>
            <person name="Kawachi M."/>
            <person name="Noguchi H."/>
            <person name="Minakuchi Y."/>
            <person name="Umen J.G."/>
            <person name="Toyoda A."/>
            <person name="Nozaki H."/>
        </authorList>
    </citation>
    <scope>NUCLEOTIDE SEQUENCE</scope>
    <source>
        <strain evidence="2">NIES-3780</strain>
    </source>
</reference>
<dbReference type="PANTHER" id="PTHR13950:SF9">
    <property type="entry name" value="RABCONNECTIN-3A"/>
    <property type="match status" value="1"/>
</dbReference>
<protein>
    <recommendedName>
        <fullName evidence="4">RAVE complex protein Rav1 C-terminal domain-containing protein</fullName>
    </recommendedName>
</protein>
<dbReference type="Proteomes" id="UP000747399">
    <property type="component" value="Unassembled WGS sequence"/>
</dbReference>
<sequence>MRACWARPLLGGSSIADGVDATAPVAGAAAATAAEISSGKDAAVLPIGSGGDGATSGEREGGCSSGGGNRLQWIVASVGILASDEGDYQDPASGPALLDEAVCVWAVDGLSAVVLSGLPRGSVSSTKTAASPKAVLWGLEHRSVAWLQPGKLLPSVATALRPGDYAICAYVTYPGGMPLLQTADSCIGMQGAYAEVRSYEIAPTATTTPGGAGHTATFLRVTGVARQAMTGSPETISTMLVHPAADVALIRDRTGGVALWSLRPLCELPLCVAPGAVSARRVLLASPGQLAAVAWLSCCSRTPSRPQEIDGGGGGGGDGDYMLAYAACIHGGRLLIYAVSLPCTAAVAEGVVPNAATWGATFLAEVLRVELPSGVGAVRALYEVSYDATAAVPYATSTLVALGSRVDVRAPVAMRPGGGSGSGGGAAARRGSSGGGAMEIATATASSYDHDPGSKHTHGHSPQQDVWLTWRLAIKSPCPTTGVRSVELVLQHVDDLTGALTPTHGSVDAAVMDSTAGPLASERIAGFQWPGTPRTSAIVSCCCTSLPTPIDADIIASSSSSSDACSGAGDDSDRNSNSSNSTRGRSRVPCLMSGTSDGRVQFWRPATAAAEVLPDGSSSGGNAAGMELVQSLPCGFRRRSSSGGGEETIDGGGQGGGDEDATAGMVVAVALDDISGYAAAATTCGDGEEEEALYIWRLREGAVESDADGSAAAAATFGRYDLEDIVPVHDTVSALSWLAAAGLSACLAVGYASGRVALLVRDRGGGWEQVASYWGAAAVAAFGSPRGGAIAMAAGNHLLCLSNALDCRDGEQHPERTIADVAADAAGPLPPYHPGVVHALVAKGKLATACHVLRRLLTWLRNSADHRSSDEGAAGGGTCGGLNGSANRIARRPVGRLPLVIGLSELLGDGLVTSRGLGAFQQALTAPVLAAAATNSGATTDAAGVLNAAAAASPYSAGGGGGDGRVDDPSAPLRPLIPANRIGSESVAMSASMGRLASHTNGTFGSTIASTTVPIVAAAPMLQPQPVVSSVSGSSLNTGVLDMSAFGDFGSASAGAAAAGSPLPPPSESSGYSAFGVRGTAGVATAPPRPESPPRRLALETGTLDMSAFSSYGAFTATGARSNPPPPPPASAFNTGLLDMSAFGDFIPMSTGTEAGTAAELPPPPPSSPPHPPAPQTTFQTGQPDMSSFNGFKLSSATMVSPLPPPQHPQEQLHPAPSPSALHTGMLDLSAFGDFSVGRTGACAPDTVPPLPPRASLWTSPPSTAQSKPSSAFPQAEAARKVEALDMPTASAAGDGTVPDPTRSIPISIVSVQRLSPTPPMTSLPQTGLHTGMLDMSAFSDFAGGGFGGSGSTVPPPPPPPPMPPPPPPPSPLPQQTSDPMLSGMIDMSAFGDFGGFAVRQETEDENATDHGVSGGDVPSSTTQSSSADPSTSNLGSTLGVRLPAMEPQVGGIPDAVHTTAAGTASVRTHATVFAYPPPPLRSVLQTGAISDPLSSMSEGTAAATAVALMPMVSTATSQTFAAAAAAAAAAEPSTAPSNRTASSSLLFTPAATPLITPMVSHNHLVPSGGG</sequence>
<accession>A0A8J4BMP9</accession>
<evidence type="ECO:0000256" key="1">
    <source>
        <dbReference type="SAM" id="MobiDB-lite"/>
    </source>
</evidence>